<dbReference type="GO" id="GO:0016705">
    <property type="term" value="F:oxidoreductase activity, acting on paired donors, with incorporation or reduction of molecular oxygen"/>
    <property type="evidence" value="ECO:0007669"/>
    <property type="project" value="InterPro"/>
</dbReference>
<dbReference type="CDD" id="cd00302">
    <property type="entry name" value="cytochrome_P450"/>
    <property type="match status" value="1"/>
</dbReference>
<keyword evidence="4" id="KW-0503">Monooxygenase</keyword>
<dbReference type="InterPro" id="IPR001128">
    <property type="entry name" value="Cyt_P450"/>
</dbReference>
<evidence type="ECO:0000256" key="4">
    <source>
        <dbReference type="RuleBase" id="RU000461"/>
    </source>
</evidence>
<sequence length="487" mass="54762">MGSLPNWHTTVPYPEPFLSWIKEYGGAVYYREFLADVVLLSDPRALQHVLASDGNNYPRDAKARKYATTLFPADNLSTTEGLEHDKLRKMFNPYFGLSQIKAFLPLFEQCTLERLLPILEKAAQSKEIVNMKAELANFTLAVIGQVSFSYDFDANPAVHAAFVQLFTPPSMSMILGMTYIPGYESLPFEEPSRRRAAKKALFGAMEEVVQHKLASKNASNDMMDLFLPKSTRLQAISYAIQMTAAGHETSSSTLAFVVAEAFHRSDVVAAMRAECHQVLEKHGTFASWEATQELSYTTAVVQETLRLRTVVQKLHRRVAVKDDRIPMSDGSTIFIPKGTAIEMFTSAMHRNPRYWTTPDDFIPERFLPGTPEWKADEILRGGSSHTFNYLPFSFGSKNCIGQRFAMAEVVIALAWIVTEFDLQVDPKCNTRVKFNGFTSGPAELFVKLAKTVLVDESVKDGWIRIHVKAKRVCASPWTNQIPSYIET</sequence>
<reference evidence="5 6" key="1">
    <citation type="submission" date="2019-07" db="EMBL/GenBank/DDBJ databases">
        <title>Genomics analysis of Aphanomyces spp. identifies a new class of oomycete effector associated with host adaptation.</title>
        <authorList>
            <person name="Gaulin E."/>
        </authorList>
    </citation>
    <scope>NUCLEOTIDE SEQUENCE [LARGE SCALE GENOMIC DNA]</scope>
    <source>
        <strain evidence="5 6">ATCC 201684</strain>
    </source>
</reference>
<dbReference type="Gene3D" id="1.10.630.10">
    <property type="entry name" value="Cytochrome P450"/>
    <property type="match status" value="1"/>
</dbReference>
<dbReference type="EMBL" id="VJMJ01000161">
    <property type="protein sequence ID" value="KAF0729802.1"/>
    <property type="molecule type" value="Genomic_DNA"/>
</dbReference>
<dbReference type="AlphaFoldDB" id="A0A6G0WQZ5"/>
<dbReference type="GO" id="GO:0005506">
    <property type="term" value="F:iron ion binding"/>
    <property type="evidence" value="ECO:0007669"/>
    <property type="project" value="InterPro"/>
</dbReference>
<comment type="caution">
    <text evidence="5">The sequence shown here is derived from an EMBL/GenBank/DDBJ whole genome shotgun (WGS) entry which is preliminary data.</text>
</comment>
<evidence type="ECO:0008006" key="7">
    <source>
        <dbReference type="Google" id="ProtNLM"/>
    </source>
</evidence>
<dbReference type="InterPro" id="IPR050121">
    <property type="entry name" value="Cytochrome_P450_monoxygenase"/>
</dbReference>
<dbReference type="GO" id="GO:0004497">
    <property type="term" value="F:monooxygenase activity"/>
    <property type="evidence" value="ECO:0007669"/>
    <property type="project" value="UniProtKB-KW"/>
</dbReference>
<keyword evidence="3 4" id="KW-0349">Heme</keyword>
<keyword evidence="3 4" id="KW-0408">Iron</keyword>
<evidence type="ECO:0000313" key="5">
    <source>
        <dbReference type="EMBL" id="KAF0729802.1"/>
    </source>
</evidence>
<dbReference type="PANTHER" id="PTHR24305:SF166">
    <property type="entry name" value="CYTOCHROME P450 12A4, MITOCHONDRIAL-RELATED"/>
    <property type="match status" value="1"/>
</dbReference>
<comment type="similarity">
    <text evidence="2 4">Belongs to the cytochrome P450 family.</text>
</comment>
<dbReference type="Pfam" id="PF00067">
    <property type="entry name" value="p450"/>
    <property type="match status" value="1"/>
</dbReference>
<proteinExistence type="inferred from homology"/>
<organism evidence="5 6">
    <name type="scientific">Aphanomyces euteiches</name>
    <dbReference type="NCBI Taxonomy" id="100861"/>
    <lineage>
        <taxon>Eukaryota</taxon>
        <taxon>Sar</taxon>
        <taxon>Stramenopiles</taxon>
        <taxon>Oomycota</taxon>
        <taxon>Saprolegniomycetes</taxon>
        <taxon>Saprolegniales</taxon>
        <taxon>Verrucalvaceae</taxon>
        <taxon>Aphanomyces</taxon>
    </lineage>
</organism>
<evidence type="ECO:0000256" key="3">
    <source>
        <dbReference type="PIRSR" id="PIRSR602401-1"/>
    </source>
</evidence>
<dbReference type="InterPro" id="IPR002401">
    <property type="entry name" value="Cyt_P450_E_grp-I"/>
</dbReference>
<name>A0A6G0WQZ5_9STRA</name>
<keyword evidence="3 4" id="KW-0479">Metal-binding</keyword>
<keyword evidence="4" id="KW-0560">Oxidoreductase</keyword>
<feature type="binding site" description="axial binding residue" evidence="3">
    <location>
        <position position="399"/>
    </location>
    <ligand>
        <name>heme</name>
        <dbReference type="ChEBI" id="CHEBI:30413"/>
    </ligand>
    <ligandPart>
        <name>Fe</name>
        <dbReference type="ChEBI" id="CHEBI:18248"/>
    </ligandPart>
</feature>
<dbReference type="VEuPathDB" id="FungiDB:AeMF1_004735"/>
<dbReference type="SUPFAM" id="SSF48264">
    <property type="entry name" value="Cytochrome P450"/>
    <property type="match status" value="1"/>
</dbReference>
<protein>
    <recommendedName>
        <fullName evidence="7">Cytochrome P450</fullName>
    </recommendedName>
</protein>
<dbReference type="Proteomes" id="UP000481153">
    <property type="component" value="Unassembled WGS sequence"/>
</dbReference>
<gene>
    <name evidence="5" type="ORF">Ae201684_012690</name>
</gene>
<dbReference type="PROSITE" id="PS00086">
    <property type="entry name" value="CYTOCHROME_P450"/>
    <property type="match status" value="1"/>
</dbReference>
<dbReference type="PRINTS" id="PR00463">
    <property type="entry name" value="EP450I"/>
</dbReference>
<evidence type="ECO:0000256" key="2">
    <source>
        <dbReference type="ARBA" id="ARBA00010617"/>
    </source>
</evidence>
<evidence type="ECO:0000256" key="1">
    <source>
        <dbReference type="ARBA" id="ARBA00001971"/>
    </source>
</evidence>
<keyword evidence="6" id="KW-1185">Reference proteome</keyword>
<dbReference type="PRINTS" id="PR00385">
    <property type="entry name" value="P450"/>
</dbReference>
<dbReference type="PANTHER" id="PTHR24305">
    <property type="entry name" value="CYTOCHROME P450"/>
    <property type="match status" value="1"/>
</dbReference>
<accession>A0A6G0WQZ5</accession>
<dbReference type="GO" id="GO:0020037">
    <property type="term" value="F:heme binding"/>
    <property type="evidence" value="ECO:0007669"/>
    <property type="project" value="InterPro"/>
</dbReference>
<dbReference type="InterPro" id="IPR017972">
    <property type="entry name" value="Cyt_P450_CS"/>
</dbReference>
<comment type="cofactor">
    <cofactor evidence="1 3">
        <name>heme</name>
        <dbReference type="ChEBI" id="CHEBI:30413"/>
    </cofactor>
</comment>
<evidence type="ECO:0000313" key="6">
    <source>
        <dbReference type="Proteomes" id="UP000481153"/>
    </source>
</evidence>
<dbReference type="InterPro" id="IPR036396">
    <property type="entry name" value="Cyt_P450_sf"/>
</dbReference>